<feature type="transmembrane region" description="Helical" evidence="6">
    <location>
        <begin position="55"/>
        <end position="78"/>
    </location>
</feature>
<dbReference type="GO" id="GO:0005886">
    <property type="term" value="C:plasma membrane"/>
    <property type="evidence" value="ECO:0007669"/>
    <property type="project" value="UniProtKB-SubCell"/>
</dbReference>
<dbReference type="InterPro" id="IPR051791">
    <property type="entry name" value="Pra-immunoreactive"/>
</dbReference>
<dbReference type="PANTHER" id="PTHR36115:SF6">
    <property type="entry name" value="PROLINE-RICH ANTIGEN HOMOLOG"/>
    <property type="match status" value="1"/>
</dbReference>
<keyword evidence="9" id="KW-1185">Reference proteome</keyword>
<proteinExistence type="predicted"/>
<dbReference type="PANTHER" id="PTHR36115">
    <property type="entry name" value="PROLINE-RICH ANTIGEN HOMOLOG-RELATED"/>
    <property type="match status" value="1"/>
</dbReference>
<reference evidence="8 9" key="1">
    <citation type="submission" date="2017-07" db="EMBL/GenBank/DDBJ databases">
        <authorList>
            <person name="Sun Z.S."/>
            <person name="Albrecht U."/>
            <person name="Echele G."/>
            <person name="Lee C.C."/>
        </authorList>
    </citation>
    <scope>NUCLEOTIDE SEQUENCE [LARGE SCALE GENOMIC DNA]</scope>
    <source>
        <strain evidence="9">type strain: KCTC 22618</strain>
    </source>
</reference>
<sequence length="156" mass="17522">MKVMNESAFDKFENLYKEPKIAEIHTRVFAFILDFLFFFMIGKAIGLLSGTDHSTVILSLNLSGVFILLFLGIGVFLWPVSEGLYGQTIGKRLLDIKVIANKDKSMHIGRAFVRFLLGFVDLIFLLGIVVAIFDKRNNRLGDILADTSVIQSKYNG</sequence>
<organism evidence="8 9">
    <name type="scientific">Tenacibaculum jejuense</name>
    <dbReference type="NCBI Taxonomy" id="584609"/>
    <lineage>
        <taxon>Bacteria</taxon>
        <taxon>Pseudomonadati</taxon>
        <taxon>Bacteroidota</taxon>
        <taxon>Flavobacteriia</taxon>
        <taxon>Flavobacteriales</taxon>
        <taxon>Flavobacteriaceae</taxon>
        <taxon>Tenacibaculum</taxon>
    </lineage>
</organism>
<evidence type="ECO:0000256" key="3">
    <source>
        <dbReference type="ARBA" id="ARBA00022692"/>
    </source>
</evidence>
<dbReference type="Pfam" id="PF06271">
    <property type="entry name" value="RDD"/>
    <property type="match status" value="1"/>
</dbReference>
<evidence type="ECO:0000256" key="1">
    <source>
        <dbReference type="ARBA" id="ARBA00004651"/>
    </source>
</evidence>
<dbReference type="OrthoDB" id="1202010at2"/>
<dbReference type="EMBL" id="LT899436">
    <property type="protein sequence ID" value="SNR15110.1"/>
    <property type="molecule type" value="Genomic_DNA"/>
</dbReference>
<evidence type="ECO:0000256" key="4">
    <source>
        <dbReference type="ARBA" id="ARBA00022989"/>
    </source>
</evidence>
<evidence type="ECO:0000313" key="9">
    <source>
        <dbReference type="Proteomes" id="UP000215214"/>
    </source>
</evidence>
<dbReference type="Proteomes" id="UP000215214">
    <property type="component" value="Chromosome TJEJU"/>
</dbReference>
<keyword evidence="3 6" id="KW-0812">Transmembrane</keyword>
<evidence type="ECO:0000256" key="5">
    <source>
        <dbReference type="ARBA" id="ARBA00023136"/>
    </source>
</evidence>
<name>A0A238U9L6_9FLAO</name>
<comment type="subcellular location">
    <subcellularLocation>
        <location evidence="1">Cell membrane</location>
        <topology evidence="1">Multi-pass membrane protein</topology>
    </subcellularLocation>
</comment>
<evidence type="ECO:0000256" key="2">
    <source>
        <dbReference type="ARBA" id="ARBA00022475"/>
    </source>
</evidence>
<accession>A0A238U9L6</accession>
<feature type="transmembrane region" description="Helical" evidence="6">
    <location>
        <begin position="111"/>
        <end position="133"/>
    </location>
</feature>
<evidence type="ECO:0000313" key="8">
    <source>
        <dbReference type="EMBL" id="SNR15110.1"/>
    </source>
</evidence>
<dbReference type="InterPro" id="IPR010432">
    <property type="entry name" value="RDD"/>
</dbReference>
<evidence type="ECO:0000259" key="7">
    <source>
        <dbReference type="Pfam" id="PF06271"/>
    </source>
</evidence>
<feature type="domain" description="RDD" evidence="7">
    <location>
        <begin position="22"/>
        <end position="145"/>
    </location>
</feature>
<gene>
    <name evidence="8" type="ORF">TJEJU_1376</name>
</gene>
<dbReference type="KEGG" id="tje:TJEJU_1376"/>
<keyword evidence="4 6" id="KW-1133">Transmembrane helix</keyword>
<dbReference type="AlphaFoldDB" id="A0A238U9L6"/>
<dbReference type="RefSeq" id="WP_095070614.1">
    <property type="nucleotide sequence ID" value="NZ_LT899436.1"/>
</dbReference>
<protein>
    <submittedName>
        <fullName evidence="8">Putative RDD domain-containing protein</fullName>
    </submittedName>
</protein>
<keyword evidence="5 6" id="KW-0472">Membrane</keyword>
<evidence type="ECO:0000256" key="6">
    <source>
        <dbReference type="SAM" id="Phobius"/>
    </source>
</evidence>
<keyword evidence="2" id="KW-1003">Cell membrane</keyword>
<feature type="transmembrane region" description="Helical" evidence="6">
    <location>
        <begin position="28"/>
        <end position="48"/>
    </location>
</feature>